<name>A0A6M0QBB3_9BACI</name>
<sequence length="54" mass="5772">MALDEPKAEDEVLTINEVLVAIEPKIKPNTDDLVLDLSGDKQGLSLMGNTGNCC</sequence>
<evidence type="ECO:0000313" key="1">
    <source>
        <dbReference type="EMBL" id="NEY73654.1"/>
    </source>
</evidence>
<organism evidence="1 2">
    <name type="scientific">Bacillus mesophilus</name>
    <dbReference type="NCBI Taxonomy" id="1808955"/>
    <lineage>
        <taxon>Bacteria</taxon>
        <taxon>Bacillati</taxon>
        <taxon>Bacillota</taxon>
        <taxon>Bacilli</taxon>
        <taxon>Bacillales</taxon>
        <taxon>Bacillaceae</taxon>
        <taxon>Bacillus</taxon>
    </lineage>
</organism>
<protein>
    <recommendedName>
        <fullName evidence="3">Fe-S cluster assembly protein HesB</fullName>
    </recommendedName>
</protein>
<proteinExistence type="predicted"/>
<comment type="caution">
    <text evidence="1">The sequence shown here is derived from an EMBL/GenBank/DDBJ whole genome shotgun (WGS) entry which is preliminary data.</text>
</comment>
<keyword evidence="2" id="KW-1185">Reference proteome</keyword>
<gene>
    <name evidence="1" type="ORF">G4D63_18215</name>
</gene>
<reference evidence="1 2" key="1">
    <citation type="submission" date="2020-02" db="EMBL/GenBank/DDBJ databases">
        <title>Bacillus aquiflavi sp. nov., isolated from yellow water of strong flavor Chinese baijiu in Yibin region of China.</title>
        <authorList>
            <person name="Xie J."/>
        </authorList>
    </citation>
    <scope>NUCLEOTIDE SEQUENCE [LARGE SCALE GENOMIC DNA]</scope>
    <source>
        <strain evidence="1 2">SA4</strain>
    </source>
</reference>
<dbReference type="EMBL" id="JAAIWM010000008">
    <property type="protein sequence ID" value="NEY73654.1"/>
    <property type="molecule type" value="Genomic_DNA"/>
</dbReference>
<evidence type="ECO:0000313" key="2">
    <source>
        <dbReference type="Proteomes" id="UP000481043"/>
    </source>
</evidence>
<dbReference type="RefSeq" id="WP_163181227.1">
    <property type="nucleotide sequence ID" value="NZ_JAAIWM010000008.1"/>
</dbReference>
<dbReference type="Proteomes" id="UP000481043">
    <property type="component" value="Unassembled WGS sequence"/>
</dbReference>
<evidence type="ECO:0008006" key="3">
    <source>
        <dbReference type="Google" id="ProtNLM"/>
    </source>
</evidence>
<accession>A0A6M0QBB3</accession>
<dbReference type="AlphaFoldDB" id="A0A6M0QBB3"/>